<name>A0AAF0E7K1_9BASI</name>
<reference evidence="1" key="1">
    <citation type="submission" date="2023-03" db="EMBL/GenBank/DDBJ databases">
        <title>Mating type loci evolution in Malassezia.</title>
        <authorList>
            <person name="Coelho M.A."/>
        </authorList>
    </citation>
    <scope>NUCLEOTIDE SEQUENCE</scope>
    <source>
        <strain evidence="1">CBS 10434</strain>
    </source>
</reference>
<dbReference type="InterPro" id="IPR006439">
    <property type="entry name" value="HAD-SF_hydro_IA"/>
</dbReference>
<dbReference type="SFLD" id="SFLDG01129">
    <property type="entry name" value="C1.5:_HAD__Beta-PGM__Phosphata"/>
    <property type="match status" value="1"/>
</dbReference>
<dbReference type="InterPro" id="IPR036412">
    <property type="entry name" value="HAD-like_sf"/>
</dbReference>
<dbReference type="Gene3D" id="3.40.50.1000">
    <property type="entry name" value="HAD superfamily/HAD-like"/>
    <property type="match status" value="2"/>
</dbReference>
<dbReference type="EMBL" id="CP119915">
    <property type="protein sequence ID" value="WFD21267.1"/>
    <property type="molecule type" value="Genomic_DNA"/>
</dbReference>
<dbReference type="Pfam" id="PF00702">
    <property type="entry name" value="Hydrolase"/>
    <property type="match status" value="1"/>
</dbReference>
<keyword evidence="2" id="KW-1185">Reference proteome</keyword>
<dbReference type="Proteomes" id="UP001220961">
    <property type="component" value="Chromosome 8"/>
</dbReference>
<dbReference type="SUPFAM" id="SSF56784">
    <property type="entry name" value="HAD-like"/>
    <property type="match status" value="2"/>
</dbReference>
<dbReference type="Gene3D" id="1.10.150.240">
    <property type="entry name" value="Putative phosphatase, domain 2"/>
    <property type="match status" value="2"/>
</dbReference>
<dbReference type="InterPro" id="IPR051806">
    <property type="entry name" value="HAD-like_SPP"/>
</dbReference>
<evidence type="ECO:0000313" key="2">
    <source>
        <dbReference type="Proteomes" id="UP001220961"/>
    </source>
</evidence>
<evidence type="ECO:0000313" key="1">
    <source>
        <dbReference type="EMBL" id="WFD21267.1"/>
    </source>
</evidence>
<sequence>MPVEVEVDTVLFDMDGTLIDSTPAVNATWVEFAKQYQLDIDHVLHYAHGHRTVENLKRYIPSLEGDDLMKEVVRFESRVLEIAEANLQRAKETGSTEGTIIPMPGAKELLVEKGFRAADVADPPRAFVTSDLCSKGKPDPEPYLKGAELSHADASRCIVVEDAPPGVVSGKRAGARVLGLRTTHDGGRMWDQGADWVVPDLSYTLVSSTAALSAVWVEFAKQYNMDLDDLLENSHGKRTVENLQERLPQLTPEQALSEAYRFEDRIIEISDENRSKAKTEPTASKPQGSIVGLPGVKELLKQINDGAASQKRARPGWAIVTSATGDYARKAFLSTKTSDLPQVFVSSDDVNKGKPNPEPYKKGADLSNVDITKCIVVEDAPAGVLSGKRAGARVLGLKTTHDAKRLWLQGADFVVDDLSKVQARWEGDKVVLTIDSDERPSLE</sequence>
<gene>
    <name evidence="1" type="ORF">MCAP1_003528</name>
</gene>
<dbReference type="InterPro" id="IPR041492">
    <property type="entry name" value="HAD_2"/>
</dbReference>
<dbReference type="PANTHER" id="PTHR43481:SF4">
    <property type="entry name" value="GLYCEROL-1-PHOSPHATE PHOSPHOHYDROLASE 1-RELATED"/>
    <property type="match status" value="1"/>
</dbReference>
<dbReference type="InterPro" id="IPR023198">
    <property type="entry name" value="PGP-like_dom2"/>
</dbReference>
<dbReference type="AlphaFoldDB" id="A0AAF0E7K1"/>
<proteinExistence type="predicted"/>
<dbReference type="GO" id="GO:0050308">
    <property type="term" value="F:sugar-phosphatase activity"/>
    <property type="evidence" value="ECO:0007669"/>
    <property type="project" value="TreeGrafter"/>
</dbReference>
<organism evidence="1 2">
    <name type="scientific">Malassezia caprae</name>
    <dbReference type="NCBI Taxonomy" id="1381934"/>
    <lineage>
        <taxon>Eukaryota</taxon>
        <taxon>Fungi</taxon>
        <taxon>Dikarya</taxon>
        <taxon>Basidiomycota</taxon>
        <taxon>Ustilaginomycotina</taxon>
        <taxon>Malasseziomycetes</taxon>
        <taxon>Malasseziales</taxon>
        <taxon>Malasseziaceae</taxon>
        <taxon>Malassezia</taxon>
    </lineage>
</organism>
<dbReference type="PANTHER" id="PTHR43481">
    <property type="entry name" value="FRUCTOSE-1-PHOSPHATE PHOSPHATASE"/>
    <property type="match status" value="1"/>
</dbReference>
<dbReference type="Pfam" id="PF13419">
    <property type="entry name" value="HAD_2"/>
    <property type="match status" value="1"/>
</dbReference>
<accession>A0AAF0E7K1</accession>
<dbReference type="SFLD" id="SFLDS00003">
    <property type="entry name" value="Haloacid_Dehalogenase"/>
    <property type="match status" value="1"/>
</dbReference>
<protein>
    <submittedName>
        <fullName evidence="1">Uncharacterized protein</fullName>
    </submittedName>
</protein>
<dbReference type="InterPro" id="IPR023214">
    <property type="entry name" value="HAD_sf"/>
</dbReference>
<dbReference type="NCBIfam" id="TIGR01509">
    <property type="entry name" value="HAD-SF-IA-v3"/>
    <property type="match status" value="2"/>
</dbReference>